<dbReference type="SUPFAM" id="SSF53335">
    <property type="entry name" value="S-adenosyl-L-methionine-dependent methyltransferases"/>
    <property type="match status" value="1"/>
</dbReference>
<sequence>MVKETTALNEISVYESTELYGELGKFRYLQFSDDAVQGAIDLKDPKRIVLEYPRAIIHLMESNHPSFGGVFVIGHGIGTIAGRYPDKRLIVAEIDEKVVELSRLYFHYRGDHVRIGDGRLLLEQADLHSLDYVVVDAFTRKGTPRHLTSSGFFRLTKEKLTSRGAVILNLMGKPGNDKRVNAIYTTLHEYYLYAKAFYLPGTDGADIYNMLLIAGDQEIQFHPGEMAGFREVELEPGYVIVD</sequence>
<dbReference type="Pfam" id="PF01564">
    <property type="entry name" value="Spermine_synth"/>
    <property type="match status" value="1"/>
</dbReference>
<keyword evidence="3" id="KW-1185">Reference proteome</keyword>
<proteinExistence type="predicted"/>
<protein>
    <submittedName>
        <fullName evidence="2">Fused MFS/spermidine synthase</fullName>
    </submittedName>
</protein>
<comment type="caution">
    <text evidence="2">The sequence shown here is derived from an EMBL/GenBank/DDBJ whole genome shotgun (WGS) entry which is preliminary data.</text>
</comment>
<dbReference type="GO" id="GO:0006596">
    <property type="term" value="P:polyamine biosynthetic process"/>
    <property type="evidence" value="ECO:0007669"/>
    <property type="project" value="UniProtKB-KW"/>
</dbReference>
<dbReference type="Gene3D" id="3.40.50.150">
    <property type="entry name" value="Vaccinia Virus protein VP39"/>
    <property type="match status" value="1"/>
</dbReference>
<evidence type="ECO:0000313" key="3">
    <source>
        <dbReference type="Proteomes" id="UP000639396"/>
    </source>
</evidence>
<dbReference type="Proteomes" id="UP000639396">
    <property type="component" value="Unassembled WGS sequence"/>
</dbReference>
<organism evidence="2 3">
    <name type="scientific">Paenibacillus oceani</name>
    <dbReference type="NCBI Taxonomy" id="2772510"/>
    <lineage>
        <taxon>Bacteria</taxon>
        <taxon>Bacillati</taxon>
        <taxon>Bacillota</taxon>
        <taxon>Bacilli</taxon>
        <taxon>Bacillales</taxon>
        <taxon>Paenibacillaceae</taxon>
        <taxon>Paenibacillus</taxon>
    </lineage>
</organism>
<dbReference type="AlphaFoldDB" id="A0A927CIN4"/>
<name>A0A927CIN4_9BACL</name>
<keyword evidence="1" id="KW-0620">Polyamine biosynthesis</keyword>
<accession>A0A927CIN4</accession>
<evidence type="ECO:0000313" key="2">
    <source>
        <dbReference type="EMBL" id="MBD2866886.1"/>
    </source>
</evidence>
<gene>
    <name evidence="2" type="ORF">IDH45_33465</name>
</gene>
<dbReference type="PANTHER" id="PTHR43317">
    <property type="entry name" value="THERMOSPERMINE SYNTHASE ACAULIS5"/>
    <property type="match status" value="1"/>
</dbReference>
<evidence type="ECO:0000256" key="1">
    <source>
        <dbReference type="ARBA" id="ARBA00023115"/>
    </source>
</evidence>
<dbReference type="PANTHER" id="PTHR43317:SF1">
    <property type="entry name" value="THERMOSPERMINE SYNTHASE ACAULIS5"/>
    <property type="match status" value="1"/>
</dbReference>
<reference evidence="2" key="1">
    <citation type="submission" date="2020-09" db="EMBL/GenBank/DDBJ databases">
        <title>A novel bacterium of genus Paenibacillus, isolated from South China Sea.</title>
        <authorList>
            <person name="Huang H."/>
            <person name="Mo K."/>
            <person name="Hu Y."/>
        </authorList>
    </citation>
    <scope>NUCLEOTIDE SEQUENCE</scope>
    <source>
        <strain evidence="2">IB182363</strain>
    </source>
</reference>
<dbReference type="EMBL" id="JACXJA010000077">
    <property type="protein sequence ID" value="MBD2866886.1"/>
    <property type="molecule type" value="Genomic_DNA"/>
</dbReference>
<dbReference type="NCBIfam" id="NF037959">
    <property type="entry name" value="MFS_SpdSyn"/>
    <property type="match status" value="1"/>
</dbReference>
<dbReference type="InterPro" id="IPR029063">
    <property type="entry name" value="SAM-dependent_MTases_sf"/>
</dbReference>